<evidence type="ECO:0000313" key="2">
    <source>
        <dbReference type="EMBL" id="KAK6222484.1"/>
    </source>
</evidence>
<reference evidence="2 3" key="1">
    <citation type="submission" date="2023-04" db="EMBL/GenBank/DDBJ databases">
        <title>Colletotrichum tabacum stain YC1 causing leaf anthracnose on Nicotiana tabacum(L.) cv.</title>
        <authorList>
            <person name="Ji Z."/>
            <person name="Wang M."/>
            <person name="Zhang J."/>
            <person name="Wang N."/>
            <person name="Zhou Z."/>
        </authorList>
    </citation>
    <scope>NUCLEOTIDE SEQUENCE [LARGE SCALE GENOMIC DNA]</scope>
    <source>
        <strain evidence="2 3">YC1</strain>
    </source>
</reference>
<dbReference type="InterPro" id="IPR011057">
    <property type="entry name" value="Mss4-like_sf"/>
</dbReference>
<dbReference type="EMBL" id="JASAOK010000018">
    <property type="protein sequence ID" value="KAK6222484.1"/>
    <property type="molecule type" value="Genomic_DNA"/>
</dbReference>
<dbReference type="SUPFAM" id="SSF51316">
    <property type="entry name" value="Mss4-like"/>
    <property type="match status" value="1"/>
</dbReference>
<dbReference type="Gene3D" id="3.90.1590.10">
    <property type="entry name" value="glutathione-dependent formaldehyde- activating enzyme (gfa)"/>
    <property type="match status" value="2"/>
</dbReference>
<protein>
    <submittedName>
        <fullName evidence="2">Glutathione-dependent formaldehyde-activating enzyme</fullName>
    </submittedName>
</protein>
<dbReference type="Proteomes" id="UP001327957">
    <property type="component" value="Unassembled WGS sequence"/>
</dbReference>
<gene>
    <name evidence="2" type="ORF">QIS74_04186</name>
</gene>
<dbReference type="PANTHER" id="PTHR33337">
    <property type="entry name" value="GFA DOMAIN-CONTAINING PROTEIN"/>
    <property type="match status" value="1"/>
</dbReference>
<organism evidence="2 3">
    <name type="scientific">Colletotrichum tabaci</name>
    <dbReference type="NCBI Taxonomy" id="1209068"/>
    <lineage>
        <taxon>Eukaryota</taxon>
        <taxon>Fungi</taxon>
        <taxon>Dikarya</taxon>
        <taxon>Ascomycota</taxon>
        <taxon>Pezizomycotina</taxon>
        <taxon>Sordariomycetes</taxon>
        <taxon>Hypocreomycetidae</taxon>
        <taxon>Glomerellales</taxon>
        <taxon>Glomerellaceae</taxon>
        <taxon>Colletotrichum</taxon>
        <taxon>Colletotrichum destructivum species complex</taxon>
    </lineage>
</organism>
<proteinExistence type="predicted"/>
<comment type="caution">
    <text evidence="2">The sequence shown here is derived from an EMBL/GenBank/DDBJ whole genome shotgun (WGS) entry which is preliminary data.</text>
</comment>
<keyword evidence="3" id="KW-1185">Reference proteome</keyword>
<evidence type="ECO:0000256" key="1">
    <source>
        <dbReference type="SAM" id="MobiDB-lite"/>
    </source>
</evidence>
<accession>A0AAV9TJA5</accession>
<name>A0AAV9TJA5_9PEZI</name>
<dbReference type="AlphaFoldDB" id="A0AAV9TJA5"/>
<sequence length="402" mass="43444">MPPISLDISCLCGAVAQQVKSRGSSDAETTELSIGHSDMDRHATGILCASYYPIGEPDVSKGTAAHDGADGWTRFFCLTCGCHVFRRKTAAGQAEWEAATGVLVSSTEDNADGDEDARFTKHTSVSDTKDGGLSVWLPQIDGRALEATTQDADPAAKERAHSSPLPPLSSLVPANTLPASCACGRVSFHITRPDERSQLPHSGFPDLQYAACSHSADFMSNPEKVKWWIRADGTKYLAGTCACRSCRLISGFEIQTWAFVPRENIVFHVPGPDGSSFYSYSSSSSSAGTGTGVIPLPLDFATLPAGILRTYESSPGVLREFCGACGATVFWHDKWRPDVIDVSVGLLRAQEGARAESWLDWWTDRCSFEEETETGRTGEPARIARKLVDGLERGLRSWAQSR</sequence>
<feature type="region of interest" description="Disordered" evidence="1">
    <location>
        <begin position="148"/>
        <end position="168"/>
    </location>
</feature>
<dbReference type="PANTHER" id="PTHR33337:SF32">
    <property type="entry name" value="DUF636 DOMAIN PROTEIN (AFU_ORTHOLOGUE AFUA_7G04120)"/>
    <property type="match status" value="1"/>
</dbReference>
<evidence type="ECO:0000313" key="3">
    <source>
        <dbReference type="Proteomes" id="UP001327957"/>
    </source>
</evidence>